<keyword evidence="3 5" id="KW-0663">Pyridoxal phosphate</keyword>
<sequence length="357" mass="39921">MATSKTFYLLSSQPSSRFEKPKPMDINEFRLRGKEMVEYICDFMSNIHRRRVTPDVGPGYLRPLLPSEAPNEGEPWEDIMSDVENKIMPGITHWQHPRFHAYFPAGNSFPSILGDMLSDGIGCIGFSWAASPACTELETIVCDWFGKAMALPKEFLYFSPGSRGGGVIQVPFHYILTNRIVLYPLIYLLVCSPIQSSIVIHAQGSASESVLVCMLAARTQAITRLKESPVHAHLDETTLLGKLMAYCSRESHSCAEKDAMICFVKLRILEPDEKSVLRGETLQQAMESDVAEGLIQFQPETPKKGKDLAEAGRVLRAVEHLNNNNSYLLECKIIRQTDVSSALYTPLNYGSMLIEIL</sequence>
<evidence type="ECO:0000313" key="6">
    <source>
        <dbReference type="EMBL" id="KAK0160282.1"/>
    </source>
</evidence>
<evidence type="ECO:0000256" key="5">
    <source>
        <dbReference type="RuleBase" id="RU000382"/>
    </source>
</evidence>
<comment type="caution">
    <text evidence="6">The sequence shown here is derived from an EMBL/GenBank/DDBJ whole genome shotgun (WGS) entry which is preliminary data.</text>
</comment>
<dbReference type="GO" id="GO:0019752">
    <property type="term" value="P:carboxylic acid metabolic process"/>
    <property type="evidence" value="ECO:0007669"/>
    <property type="project" value="InterPro"/>
</dbReference>
<dbReference type="GO" id="GO:0005737">
    <property type="term" value="C:cytoplasm"/>
    <property type="evidence" value="ECO:0007669"/>
    <property type="project" value="TreeGrafter"/>
</dbReference>
<proteinExistence type="inferred from homology"/>
<dbReference type="Pfam" id="PF00282">
    <property type="entry name" value="Pyridoxal_deC"/>
    <property type="match status" value="2"/>
</dbReference>
<keyword evidence="4 5" id="KW-0456">Lyase</keyword>
<organism evidence="6 7">
    <name type="scientific">Microctonus aethiopoides</name>
    <dbReference type="NCBI Taxonomy" id="144406"/>
    <lineage>
        <taxon>Eukaryota</taxon>
        <taxon>Metazoa</taxon>
        <taxon>Ecdysozoa</taxon>
        <taxon>Arthropoda</taxon>
        <taxon>Hexapoda</taxon>
        <taxon>Insecta</taxon>
        <taxon>Pterygota</taxon>
        <taxon>Neoptera</taxon>
        <taxon>Endopterygota</taxon>
        <taxon>Hymenoptera</taxon>
        <taxon>Apocrita</taxon>
        <taxon>Ichneumonoidea</taxon>
        <taxon>Braconidae</taxon>
        <taxon>Euphorinae</taxon>
        <taxon>Microctonus</taxon>
    </lineage>
</organism>
<evidence type="ECO:0008006" key="8">
    <source>
        <dbReference type="Google" id="ProtNLM"/>
    </source>
</evidence>
<dbReference type="EMBL" id="JAQQBS010001423">
    <property type="protein sequence ID" value="KAK0160282.1"/>
    <property type="molecule type" value="Genomic_DNA"/>
</dbReference>
<evidence type="ECO:0000256" key="4">
    <source>
        <dbReference type="ARBA" id="ARBA00023239"/>
    </source>
</evidence>
<dbReference type="Proteomes" id="UP001168990">
    <property type="component" value="Unassembled WGS sequence"/>
</dbReference>
<gene>
    <name evidence="6" type="ORF">PV328_007710</name>
</gene>
<evidence type="ECO:0000256" key="3">
    <source>
        <dbReference type="ARBA" id="ARBA00022898"/>
    </source>
</evidence>
<reference evidence="6" key="2">
    <citation type="submission" date="2023-03" db="EMBL/GenBank/DDBJ databases">
        <authorList>
            <person name="Inwood S.N."/>
            <person name="Skelly J.G."/>
            <person name="Guhlin J."/>
            <person name="Harrop T.W.R."/>
            <person name="Goldson S.G."/>
            <person name="Dearden P.K."/>
        </authorList>
    </citation>
    <scope>NUCLEOTIDE SEQUENCE</scope>
    <source>
        <strain evidence="6">Irish</strain>
        <tissue evidence="6">Whole body</tissue>
    </source>
</reference>
<keyword evidence="7" id="KW-1185">Reference proteome</keyword>
<keyword evidence="2" id="KW-0210">Decarboxylase</keyword>
<dbReference type="InterPro" id="IPR015424">
    <property type="entry name" value="PyrdxlP-dep_Trfase"/>
</dbReference>
<comment type="similarity">
    <text evidence="5">Belongs to the group II decarboxylase family.</text>
</comment>
<name>A0AA39C9A2_9HYME</name>
<evidence type="ECO:0000256" key="1">
    <source>
        <dbReference type="ARBA" id="ARBA00001933"/>
    </source>
</evidence>
<dbReference type="InterPro" id="IPR002129">
    <property type="entry name" value="PyrdxlP-dep_de-COase"/>
</dbReference>
<comment type="cofactor">
    <cofactor evidence="1 5">
        <name>pyridoxal 5'-phosphate</name>
        <dbReference type="ChEBI" id="CHEBI:597326"/>
    </cofactor>
</comment>
<dbReference type="Gene3D" id="3.40.640.10">
    <property type="entry name" value="Type I PLP-dependent aspartate aminotransferase-like (Major domain)"/>
    <property type="match status" value="1"/>
</dbReference>
<accession>A0AA39C9A2</accession>
<reference evidence="6" key="1">
    <citation type="journal article" date="2023" name="bioRxiv">
        <title>Scaffold-level genome assemblies of two parasitoid biocontrol wasps reveal the parthenogenesis mechanism and an associated novel virus.</title>
        <authorList>
            <person name="Inwood S."/>
            <person name="Skelly J."/>
            <person name="Guhlin J."/>
            <person name="Harrop T."/>
            <person name="Goldson S."/>
            <person name="Dearden P."/>
        </authorList>
    </citation>
    <scope>NUCLEOTIDE SEQUENCE</scope>
    <source>
        <strain evidence="6">Irish</strain>
        <tissue evidence="6">Whole body</tissue>
    </source>
</reference>
<dbReference type="GO" id="GO:0006520">
    <property type="term" value="P:amino acid metabolic process"/>
    <property type="evidence" value="ECO:0007669"/>
    <property type="project" value="InterPro"/>
</dbReference>
<dbReference type="GO" id="GO:0030170">
    <property type="term" value="F:pyridoxal phosphate binding"/>
    <property type="evidence" value="ECO:0007669"/>
    <property type="project" value="InterPro"/>
</dbReference>
<evidence type="ECO:0000313" key="7">
    <source>
        <dbReference type="Proteomes" id="UP001168990"/>
    </source>
</evidence>
<dbReference type="PANTHER" id="PTHR11999:SF70">
    <property type="entry name" value="MIP05841P"/>
    <property type="match status" value="1"/>
</dbReference>
<dbReference type="SUPFAM" id="SSF53383">
    <property type="entry name" value="PLP-dependent transferases"/>
    <property type="match status" value="1"/>
</dbReference>
<dbReference type="PRINTS" id="PR00800">
    <property type="entry name" value="YHDCRBOXLASE"/>
</dbReference>
<dbReference type="AlphaFoldDB" id="A0AA39C9A2"/>
<protein>
    <recommendedName>
        <fullName evidence="8">Tyrosine decarboxylase</fullName>
    </recommendedName>
</protein>
<dbReference type="Gene3D" id="1.20.1340.10">
    <property type="entry name" value="dopa decarboxylase, N-terminal domain"/>
    <property type="match status" value="1"/>
</dbReference>
<dbReference type="InterPro" id="IPR015421">
    <property type="entry name" value="PyrdxlP-dep_Trfase_major"/>
</dbReference>
<dbReference type="PANTHER" id="PTHR11999">
    <property type="entry name" value="GROUP II PYRIDOXAL-5-PHOSPHATE DECARBOXYLASE"/>
    <property type="match status" value="1"/>
</dbReference>
<dbReference type="GO" id="GO:0016831">
    <property type="term" value="F:carboxy-lyase activity"/>
    <property type="evidence" value="ECO:0007669"/>
    <property type="project" value="UniProtKB-KW"/>
</dbReference>
<dbReference type="InterPro" id="IPR010977">
    <property type="entry name" value="Aromatic_deC"/>
</dbReference>
<evidence type="ECO:0000256" key="2">
    <source>
        <dbReference type="ARBA" id="ARBA00022793"/>
    </source>
</evidence>
<dbReference type="FunFam" id="1.20.1340.10:FF:000001">
    <property type="entry name" value="Histidine decarboxylase"/>
    <property type="match status" value="1"/>
</dbReference>